<evidence type="ECO:0000256" key="1">
    <source>
        <dbReference type="SAM" id="MobiDB-lite"/>
    </source>
</evidence>
<proteinExistence type="predicted"/>
<feature type="domain" description="DUF434" evidence="2">
    <location>
        <begin position="25"/>
        <end position="79"/>
    </location>
</feature>
<dbReference type="InterPro" id="IPR007368">
    <property type="entry name" value="DUF434"/>
</dbReference>
<dbReference type="InterPro" id="IPR041652">
    <property type="entry name" value="DUF5616"/>
</dbReference>
<organism evidence="4 5">
    <name type="scientific">Anaerotalea alkaliphila</name>
    <dbReference type="NCBI Taxonomy" id="2662126"/>
    <lineage>
        <taxon>Bacteria</taxon>
        <taxon>Bacillati</taxon>
        <taxon>Bacillota</taxon>
        <taxon>Clostridia</taxon>
        <taxon>Eubacteriales</taxon>
        <taxon>Anaerotalea</taxon>
    </lineage>
</organism>
<feature type="domain" description="DUF5616" evidence="3">
    <location>
        <begin position="87"/>
        <end position="218"/>
    </location>
</feature>
<dbReference type="RefSeq" id="WP_162370206.1">
    <property type="nucleotide sequence ID" value="NZ_JAAEEH010000015.1"/>
</dbReference>
<protein>
    <submittedName>
        <fullName evidence="4">DUF434 domain-containing protein</fullName>
    </submittedName>
</protein>
<reference evidence="4 5" key="1">
    <citation type="submission" date="2020-01" db="EMBL/GenBank/DDBJ databases">
        <title>Anaeroalcalibacter tamaniensis gen. nov., sp. nov., moderately halophilic strictly anaerobic fermenter bacterium from mud volcano of Taman peninsula.</title>
        <authorList>
            <person name="Frolova A."/>
            <person name="Merkel A.Y."/>
            <person name="Slobodkin A.I."/>
        </authorList>
    </citation>
    <scope>NUCLEOTIDE SEQUENCE [LARGE SCALE GENOMIC DNA]</scope>
    <source>
        <strain evidence="4 5">F-3ap</strain>
    </source>
</reference>
<dbReference type="Proteomes" id="UP000461585">
    <property type="component" value="Unassembled WGS sequence"/>
</dbReference>
<dbReference type="Pfam" id="PF04256">
    <property type="entry name" value="DUF434"/>
    <property type="match status" value="1"/>
</dbReference>
<gene>
    <name evidence="4" type="ORF">GXN74_06945</name>
</gene>
<evidence type="ECO:0000259" key="3">
    <source>
        <dbReference type="Pfam" id="PF18481"/>
    </source>
</evidence>
<dbReference type="EMBL" id="JAAEEH010000015">
    <property type="protein sequence ID" value="NDL67478.1"/>
    <property type="molecule type" value="Genomic_DNA"/>
</dbReference>
<sequence length="278" mass="30216">MRKETARGFAPDDPLEFGPSWAKKMERAAEELVFLLDRGYGLKQSVSFVGNHHFLSERQRRALGRVTASGETLSRRKEREMATLEAGGRVHIDGFNTIITLETALSGSLLLEGMDGCIRDLAGLRGTYRIIDKTAAAISLVLQHLERAEVGEAVLYLDAPVSNSGRLKSLVLELACASPVRLQVLTINQVDRTLSEKECVVTSDGGILDRCGRWYNMNGRIIRERIPQAWVYRVPLEKGRAGQDVEMEDCGGAGGAVGAGAPAESGGPVGEFPKPPIQ</sequence>
<evidence type="ECO:0000259" key="2">
    <source>
        <dbReference type="Pfam" id="PF04256"/>
    </source>
</evidence>
<dbReference type="PANTHER" id="PTHR42252">
    <property type="entry name" value="DUF5616 DOMAIN-CONTAINING PROTEIN"/>
    <property type="match status" value="1"/>
</dbReference>
<evidence type="ECO:0000313" key="4">
    <source>
        <dbReference type="EMBL" id="NDL67478.1"/>
    </source>
</evidence>
<dbReference type="Pfam" id="PF18481">
    <property type="entry name" value="DUF5616"/>
    <property type="match status" value="1"/>
</dbReference>
<evidence type="ECO:0000313" key="5">
    <source>
        <dbReference type="Proteomes" id="UP000461585"/>
    </source>
</evidence>
<comment type="caution">
    <text evidence="4">The sequence shown here is derived from an EMBL/GenBank/DDBJ whole genome shotgun (WGS) entry which is preliminary data.</text>
</comment>
<dbReference type="PANTHER" id="PTHR42252:SF1">
    <property type="entry name" value="DUF434 DOMAIN-CONTAINING PROTEIN"/>
    <property type="match status" value="1"/>
</dbReference>
<dbReference type="AlphaFoldDB" id="A0A7X5HVL3"/>
<name>A0A7X5HVL3_9FIRM</name>
<accession>A0A7X5HVL3</accession>
<feature type="region of interest" description="Disordered" evidence="1">
    <location>
        <begin position="245"/>
        <end position="278"/>
    </location>
</feature>
<keyword evidence="5" id="KW-1185">Reference proteome</keyword>